<accession>A0A0A6NYH2</accession>
<reference evidence="1 2" key="1">
    <citation type="submission" date="2016-05" db="EMBL/GenBank/DDBJ databases">
        <title>Single-cell genome of chain-forming Candidatus Thiomargarita nelsonii and comparison to other large sulfur-oxidizing bacteria.</title>
        <authorList>
            <person name="Winkel M."/>
            <person name="Salman V."/>
            <person name="Woyke T."/>
            <person name="Schulz-Vogt H."/>
            <person name="Richter M."/>
            <person name="Flood B."/>
            <person name="Bailey J."/>
            <person name="Amann R."/>
            <person name="Mussmann M."/>
        </authorList>
    </citation>
    <scope>NUCLEOTIDE SEQUENCE [LARGE SCALE GENOMIC DNA]</scope>
    <source>
        <strain evidence="1 2">THI036</strain>
    </source>
</reference>
<sequence length="301" mass="34677">MQWAILSTIHKPPQTQDIQGTVLAKQNGHLLKTGHVEVYQKFTRFIISQALSYSEKSAIQADTIKEFKTNPIALLKDVAQTDQAMQQAYQLKNPIYIGLVRQALIAELHKATRQMFEAQKPPLIKIINRHAPVLAFDETTNLAFTLKDFEGLLNYTRFMNELLNQPFTITEAQKQQFKREIIGKFASLPLEQKQMLCVTNLLYQVIDYNWKRLSYEQQQAYKQQVIAQNVPPQQAPATPQVSEPPIDTNDPAALYAYQLKMQQEREYWTMMSNISMQSHATSMNIIENMGGTGNYWEIVDY</sequence>
<name>A0A0A6NYH2_9GAMM</name>
<evidence type="ECO:0000313" key="2">
    <source>
        <dbReference type="Proteomes" id="UP000076962"/>
    </source>
</evidence>
<dbReference type="Proteomes" id="UP000076962">
    <property type="component" value="Unassembled WGS sequence"/>
</dbReference>
<protein>
    <submittedName>
        <fullName evidence="1">Uncharacterized protein</fullName>
    </submittedName>
</protein>
<proteinExistence type="predicted"/>
<dbReference type="EMBL" id="LUTY01002102">
    <property type="protein sequence ID" value="OAD20800.1"/>
    <property type="molecule type" value="Genomic_DNA"/>
</dbReference>
<comment type="caution">
    <text evidence="1">The sequence shown here is derived from an EMBL/GenBank/DDBJ whole genome shotgun (WGS) entry which is preliminary data.</text>
</comment>
<gene>
    <name evidence="1" type="ORF">THIOM_003474</name>
</gene>
<keyword evidence="2" id="KW-1185">Reference proteome</keyword>
<dbReference type="AlphaFoldDB" id="A0A0A6NYH2"/>
<organism evidence="1 2">
    <name type="scientific">Candidatus Thiomargarita nelsonii</name>
    <dbReference type="NCBI Taxonomy" id="1003181"/>
    <lineage>
        <taxon>Bacteria</taxon>
        <taxon>Pseudomonadati</taxon>
        <taxon>Pseudomonadota</taxon>
        <taxon>Gammaproteobacteria</taxon>
        <taxon>Thiotrichales</taxon>
        <taxon>Thiotrichaceae</taxon>
        <taxon>Thiomargarita</taxon>
    </lineage>
</organism>
<evidence type="ECO:0000313" key="1">
    <source>
        <dbReference type="EMBL" id="OAD20800.1"/>
    </source>
</evidence>